<feature type="transmembrane region" description="Helical" evidence="1">
    <location>
        <begin position="198"/>
        <end position="220"/>
    </location>
</feature>
<evidence type="ECO:0000313" key="3">
    <source>
        <dbReference type="Proteomes" id="UP000050360"/>
    </source>
</evidence>
<sequence length="396" mass="42976">MDKHRLNKFLNTAILLASLSFIASLFAALFIAERIMAPAFAVLVFIPLLGLIGILKKNKEILIASALISLCLAILTIVSVGMLFLPSSIILVISVMVCLREAKKEELAEKAKRTAQLAAFASLIAAIGIAVSESSGQKSLSAPLLVAELLFFYLPLILPPIMGLAGIKLGNKNYLSLSAAFSMVVAISLMLLSRNPLYLASPLLLIFSAFAYQGGIIRATKKEIIDSKIKKIAFVLAGISIFVAIITTLYIERVLIVDGCYSFQTSTDSVRICEDFRPGYVLPVILSVIGAAGILRNNKIMINTSAALSFVRLVTSLSAIDTLFVPSFAALIISAFVYQKGTRKGDTLIETWENSRQYYLLLLLFAVLIIWIFSVYIFIHPNTSGGSGGYFPPDHP</sequence>
<dbReference type="AlphaFoldDB" id="A0A0P8A309"/>
<evidence type="ECO:0000313" key="2">
    <source>
        <dbReference type="EMBL" id="KPQ42492.1"/>
    </source>
</evidence>
<feature type="transmembrane region" description="Helical" evidence="1">
    <location>
        <begin position="358"/>
        <end position="379"/>
    </location>
</feature>
<proteinExistence type="predicted"/>
<keyword evidence="1" id="KW-0812">Transmembrane</keyword>
<evidence type="ECO:0000256" key="1">
    <source>
        <dbReference type="SAM" id="Phobius"/>
    </source>
</evidence>
<name>A0A0P8A309_9EURY</name>
<organism evidence="2 3">
    <name type="scientific">Candidatus Methanoperedens nitratireducens</name>
    <dbReference type="NCBI Taxonomy" id="1392998"/>
    <lineage>
        <taxon>Archaea</taxon>
        <taxon>Methanobacteriati</taxon>
        <taxon>Methanobacteriota</taxon>
        <taxon>Stenosarchaea group</taxon>
        <taxon>Methanomicrobia</taxon>
        <taxon>Methanosarcinales</taxon>
        <taxon>ANME-2 cluster</taxon>
        <taxon>Candidatus Methanoperedentaceae</taxon>
        <taxon>Candidatus Methanoperedens</taxon>
    </lineage>
</organism>
<feature type="transmembrane region" description="Helical" evidence="1">
    <location>
        <begin position="37"/>
        <end position="54"/>
    </location>
</feature>
<comment type="caution">
    <text evidence="2">The sequence shown here is derived from an EMBL/GenBank/DDBJ whole genome shotgun (WGS) entry which is preliminary data.</text>
</comment>
<feature type="transmembrane region" description="Helical" evidence="1">
    <location>
        <begin position="144"/>
        <end position="167"/>
    </location>
</feature>
<feature type="transmembrane region" description="Helical" evidence="1">
    <location>
        <begin position="61"/>
        <end position="78"/>
    </location>
</feature>
<gene>
    <name evidence="2" type="ORF">MPEBLZ_02950</name>
</gene>
<feature type="transmembrane region" description="Helical" evidence="1">
    <location>
        <begin position="12"/>
        <end position="31"/>
    </location>
</feature>
<reference evidence="2 3" key="1">
    <citation type="submission" date="2015-09" db="EMBL/GenBank/DDBJ databases">
        <title>A metagenomics-based metabolic model of nitrate-dependent anaerobic oxidation of methane by Methanoperedens-like archaea.</title>
        <authorList>
            <person name="Arshad A."/>
            <person name="Speth D.R."/>
            <person name="De Graaf R.M."/>
            <person name="Op Den Camp H.J."/>
            <person name="Jetten M.S."/>
            <person name="Welte C.U."/>
        </authorList>
    </citation>
    <scope>NUCLEOTIDE SEQUENCE [LARGE SCALE GENOMIC DNA]</scope>
</reference>
<keyword evidence="1" id="KW-1133">Transmembrane helix</keyword>
<accession>A0A0P8A309</accession>
<feature type="transmembrane region" description="Helical" evidence="1">
    <location>
        <begin position="310"/>
        <end position="338"/>
    </location>
</feature>
<feature type="transmembrane region" description="Helical" evidence="1">
    <location>
        <begin position="174"/>
        <end position="192"/>
    </location>
</feature>
<dbReference type="EMBL" id="LKCM01000230">
    <property type="protein sequence ID" value="KPQ42492.1"/>
    <property type="molecule type" value="Genomic_DNA"/>
</dbReference>
<keyword evidence="1" id="KW-0472">Membrane</keyword>
<dbReference type="Proteomes" id="UP000050360">
    <property type="component" value="Unassembled WGS sequence"/>
</dbReference>
<protein>
    <submittedName>
        <fullName evidence="2">Uncharacterized protein</fullName>
    </submittedName>
</protein>
<feature type="transmembrane region" description="Helical" evidence="1">
    <location>
        <begin position="232"/>
        <end position="251"/>
    </location>
</feature>